<dbReference type="InterPro" id="IPR013815">
    <property type="entry name" value="ATP_grasp_subdomain_1"/>
</dbReference>
<keyword evidence="2" id="KW-0479">Metal-binding</keyword>
<evidence type="ECO:0000256" key="7">
    <source>
        <dbReference type="PROSITE-ProRule" id="PRU00409"/>
    </source>
</evidence>
<dbReference type="EMBL" id="SMGG01000003">
    <property type="protein sequence ID" value="TCK62692.1"/>
    <property type="molecule type" value="Genomic_DNA"/>
</dbReference>
<dbReference type="PANTHER" id="PTHR18866:SF33">
    <property type="entry name" value="METHYLCROTONOYL-COA CARBOXYLASE SUBUNIT ALPHA, MITOCHONDRIAL-RELATED"/>
    <property type="match status" value="1"/>
</dbReference>
<dbReference type="OrthoDB" id="9807469at2"/>
<dbReference type="InterPro" id="IPR011764">
    <property type="entry name" value="Biotin_carboxylation_dom"/>
</dbReference>
<dbReference type="GO" id="GO:0046872">
    <property type="term" value="F:metal ion binding"/>
    <property type="evidence" value="ECO:0007669"/>
    <property type="project" value="UniProtKB-KW"/>
</dbReference>
<keyword evidence="6" id="KW-0092">Biotin</keyword>
<dbReference type="Gene3D" id="3.30.1490.20">
    <property type="entry name" value="ATP-grasp fold, A domain"/>
    <property type="match status" value="1"/>
</dbReference>
<dbReference type="PROSITE" id="PS50979">
    <property type="entry name" value="BC"/>
    <property type="match status" value="1"/>
</dbReference>
<keyword evidence="5" id="KW-0460">Magnesium</keyword>
<keyword evidence="3 7" id="KW-0547">Nucleotide-binding</keyword>
<dbReference type="AlphaFoldDB" id="A0A4R1KDP0"/>
<evidence type="ECO:0000259" key="9">
    <source>
        <dbReference type="PROSITE" id="PS50979"/>
    </source>
</evidence>
<dbReference type="InterPro" id="IPR016185">
    <property type="entry name" value="PreATP-grasp_dom_sf"/>
</dbReference>
<dbReference type="PROSITE" id="PS50975">
    <property type="entry name" value="ATP_GRASP"/>
    <property type="match status" value="1"/>
</dbReference>
<dbReference type="GO" id="GO:0005524">
    <property type="term" value="F:ATP binding"/>
    <property type="evidence" value="ECO:0007669"/>
    <property type="project" value="UniProtKB-UniRule"/>
</dbReference>
<dbReference type="FunFam" id="3.30.1490.20:FF:000018">
    <property type="entry name" value="Biotin carboxylase"/>
    <property type="match status" value="1"/>
</dbReference>
<dbReference type="SMART" id="SM00878">
    <property type="entry name" value="Biotin_carb_C"/>
    <property type="match status" value="1"/>
</dbReference>
<reference evidence="10 11" key="1">
    <citation type="submission" date="2019-03" db="EMBL/GenBank/DDBJ databases">
        <title>Genomic Encyclopedia of Type Strains, Phase IV (KMG-IV): sequencing the most valuable type-strain genomes for metagenomic binning, comparative biology and taxonomic classification.</title>
        <authorList>
            <person name="Goeker M."/>
        </authorList>
    </citation>
    <scope>NUCLEOTIDE SEQUENCE [LARGE SCALE GENOMIC DNA]</scope>
    <source>
        <strain evidence="10 11">DSM 24984</strain>
    </source>
</reference>
<proteinExistence type="predicted"/>
<feature type="domain" description="ATP-grasp" evidence="8">
    <location>
        <begin position="121"/>
        <end position="318"/>
    </location>
</feature>
<evidence type="ECO:0000256" key="1">
    <source>
        <dbReference type="ARBA" id="ARBA00022598"/>
    </source>
</evidence>
<feature type="domain" description="Biotin carboxylation" evidence="9">
    <location>
        <begin position="3"/>
        <end position="447"/>
    </location>
</feature>
<evidence type="ECO:0000256" key="4">
    <source>
        <dbReference type="ARBA" id="ARBA00022840"/>
    </source>
</evidence>
<evidence type="ECO:0000313" key="11">
    <source>
        <dbReference type="Proteomes" id="UP000294614"/>
    </source>
</evidence>
<keyword evidence="1" id="KW-0436">Ligase</keyword>
<evidence type="ECO:0000256" key="6">
    <source>
        <dbReference type="ARBA" id="ARBA00023267"/>
    </source>
</evidence>
<dbReference type="SUPFAM" id="SSF52440">
    <property type="entry name" value="PreATP-grasp domain"/>
    <property type="match status" value="1"/>
</dbReference>
<dbReference type="InterPro" id="IPR011054">
    <property type="entry name" value="Rudment_hybrid_motif"/>
</dbReference>
<dbReference type="PANTHER" id="PTHR18866">
    <property type="entry name" value="CARBOXYLASE:PYRUVATE/ACETYL-COA/PROPIONYL-COA CARBOXYLASE"/>
    <property type="match status" value="1"/>
</dbReference>
<keyword evidence="4 7" id="KW-0067">ATP-binding</keyword>
<dbReference type="Pfam" id="PF02786">
    <property type="entry name" value="CPSase_L_D2"/>
    <property type="match status" value="1"/>
</dbReference>
<dbReference type="FunFam" id="3.30.470.20:FF:000028">
    <property type="entry name" value="Methylcrotonoyl-CoA carboxylase subunit alpha, mitochondrial"/>
    <property type="match status" value="1"/>
</dbReference>
<accession>A0A4R1KDP0</accession>
<dbReference type="PROSITE" id="PS00867">
    <property type="entry name" value="CPSASE_2"/>
    <property type="match status" value="1"/>
</dbReference>
<dbReference type="Pfam" id="PF02785">
    <property type="entry name" value="Biotin_carb_C"/>
    <property type="match status" value="1"/>
</dbReference>
<name>A0A4R1KDP0_9BACT</name>
<evidence type="ECO:0000313" key="10">
    <source>
        <dbReference type="EMBL" id="TCK62692.1"/>
    </source>
</evidence>
<dbReference type="SUPFAM" id="SSF56059">
    <property type="entry name" value="Glutathione synthetase ATP-binding domain-like"/>
    <property type="match status" value="1"/>
</dbReference>
<dbReference type="InterPro" id="IPR005481">
    <property type="entry name" value="BC-like_N"/>
</dbReference>
<evidence type="ECO:0000259" key="8">
    <source>
        <dbReference type="PROSITE" id="PS50975"/>
    </source>
</evidence>
<protein>
    <submittedName>
        <fullName evidence="10">Biotin carboxylase</fullName>
    </submittedName>
</protein>
<dbReference type="Gene3D" id="3.30.470.20">
    <property type="entry name" value="ATP-grasp fold, B domain"/>
    <property type="match status" value="1"/>
</dbReference>
<keyword evidence="11" id="KW-1185">Reference proteome</keyword>
<comment type="caution">
    <text evidence="10">The sequence shown here is derived from an EMBL/GenBank/DDBJ whole genome shotgun (WGS) entry which is preliminary data.</text>
</comment>
<evidence type="ECO:0000256" key="5">
    <source>
        <dbReference type="ARBA" id="ARBA00022842"/>
    </source>
</evidence>
<evidence type="ECO:0000256" key="3">
    <source>
        <dbReference type="ARBA" id="ARBA00022741"/>
    </source>
</evidence>
<dbReference type="SUPFAM" id="SSF51246">
    <property type="entry name" value="Rudiment single hybrid motif"/>
    <property type="match status" value="1"/>
</dbReference>
<dbReference type="InterPro" id="IPR005479">
    <property type="entry name" value="CPAse_ATP-bd"/>
</dbReference>
<evidence type="ECO:0000256" key="2">
    <source>
        <dbReference type="ARBA" id="ARBA00022723"/>
    </source>
</evidence>
<dbReference type="InterPro" id="IPR005482">
    <property type="entry name" value="Biotin_COase_C"/>
</dbReference>
<dbReference type="Gene3D" id="3.40.50.20">
    <property type="match status" value="1"/>
</dbReference>
<sequence length="506" mass="56216">MAEIKKVLVANRGEIAIRVFRTCRKMGIKTVAIYTHADRKAPHVRYADEAYCITADETDTSYLKMDKIIELAKQTGAAIHPGYGFYSENPTFVKRLEDEGIIFIGPKSEHIIMMGSKTGARQAMMAAGVPVVPGTKDPITDVEVAKKVAREVGYPIMLKAVHGGGGKGMRLVHEESEFESSYRMASSEAQNAFGNGEMYIEKFIVQPHHVEIQVLGDTHGNAVHLFERECSIQRRHQKVIEEAPSPFINDDTRAKMYEVAVKAVKAIGYVSAGTLEFIVGADQNFYFLEMNTRLQVEHPVTELITGVDIVRDMILVAEGQPLSFTQDEIVRHGHAIECRVYAEDPANNFVPSPGLITVYEVPGGPNVRIESGAYAGFEVPIYYDPMIAKVCSVGKTRESAIVSMKRILSEYKVSGIKTSIPFHQRVLENETFLAGNYDTGFIDNKFDMEDLKRKQSADVDVPIIAAVIKQLLSEKEAAARSVTRRDVGESHWKRFGRLVSLGNRLG</sequence>
<dbReference type="GO" id="GO:0016874">
    <property type="term" value="F:ligase activity"/>
    <property type="evidence" value="ECO:0007669"/>
    <property type="project" value="UniProtKB-KW"/>
</dbReference>
<dbReference type="InterPro" id="IPR011761">
    <property type="entry name" value="ATP-grasp"/>
</dbReference>
<dbReference type="NCBIfam" id="NF006367">
    <property type="entry name" value="PRK08591.1"/>
    <property type="match status" value="1"/>
</dbReference>
<organism evidence="10 11">
    <name type="scientific">Seleniivibrio woodruffii</name>
    <dbReference type="NCBI Taxonomy" id="1078050"/>
    <lineage>
        <taxon>Bacteria</taxon>
        <taxon>Pseudomonadati</taxon>
        <taxon>Deferribacterota</taxon>
        <taxon>Deferribacteres</taxon>
        <taxon>Deferribacterales</taxon>
        <taxon>Geovibrionaceae</taxon>
        <taxon>Seleniivibrio</taxon>
    </lineage>
</organism>
<gene>
    <name evidence="10" type="ORF">C8D98_1227</name>
</gene>
<dbReference type="Pfam" id="PF00289">
    <property type="entry name" value="Biotin_carb_N"/>
    <property type="match status" value="1"/>
</dbReference>
<dbReference type="Proteomes" id="UP000294614">
    <property type="component" value="Unassembled WGS sequence"/>
</dbReference>
<dbReference type="RefSeq" id="WP_132872926.1">
    <property type="nucleotide sequence ID" value="NZ_JBLJBI010000053.1"/>
</dbReference>
<dbReference type="InterPro" id="IPR050856">
    <property type="entry name" value="Biotin_carboxylase_complex"/>
</dbReference>
<dbReference type="FunFam" id="3.40.50.20:FF:000010">
    <property type="entry name" value="Propionyl-CoA carboxylase subunit alpha"/>
    <property type="match status" value="1"/>
</dbReference>